<protein>
    <submittedName>
        <fullName evidence="2">Uncharacterized protein</fullName>
    </submittedName>
</protein>
<dbReference type="EMBL" id="JANPWB010000012">
    <property type="protein sequence ID" value="KAJ1116028.1"/>
    <property type="molecule type" value="Genomic_DNA"/>
</dbReference>
<accession>A0AAV7NNT1</accession>
<evidence type="ECO:0000313" key="3">
    <source>
        <dbReference type="Proteomes" id="UP001066276"/>
    </source>
</evidence>
<proteinExistence type="predicted"/>
<feature type="region of interest" description="Disordered" evidence="1">
    <location>
        <begin position="1"/>
        <end position="26"/>
    </location>
</feature>
<sequence>MPLSGIPGSLQENDTGGQRAPEKTSAGARLRRLLSASVLAWHGQRHPRQRVSQQLRTPVFFDPRMLSLFYASFCTAHHKRRWEGRIPVSGVDGGCSPGSRSSTNHGCIAVTSLTHRSTSPVQCPSHPVSSLLSLGQAPHQSQLCPHQVLRFVPHSASQEKGGVQAPGNDSGNRAVAQTAASSTDPYCATFTPALTATRLRPDSRLVQSRLSTR</sequence>
<organism evidence="2 3">
    <name type="scientific">Pleurodeles waltl</name>
    <name type="common">Iberian ribbed newt</name>
    <dbReference type="NCBI Taxonomy" id="8319"/>
    <lineage>
        <taxon>Eukaryota</taxon>
        <taxon>Metazoa</taxon>
        <taxon>Chordata</taxon>
        <taxon>Craniata</taxon>
        <taxon>Vertebrata</taxon>
        <taxon>Euteleostomi</taxon>
        <taxon>Amphibia</taxon>
        <taxon>Batrachia</taxon>
        <taxon>Caudata</taxon>
        <taxon>Salamandroidea</taxon>
        <taxon>Salamandridae</taxon>
        <taxon>Pleurodelinae</taxon>
        <taxon>Pleurodeles</taxon>
    </lineage>
</organism>
<keyword evidence="3" id="KW-1185">Reference proteome</keyword>
<gene>
    <name evidence="2" type="ORF">NDU88_004247</name>
</gene>
<evidence type="ECO:0000256" key="1">
    <source>
        <dbReference type="SAM" id="MobiDB-lite"/>
    </source>
</evidence>
<comment type="caution">
    <text evidence="2">The sequence shown here is derived from an EMBL/GenBank/DDBJ whole genome shotgun (WGS) entry which is preliminary data.</text>
</comment>
<evidence type="ECO:0000313" key="2">
    <source>
        <dbReference type="EMBL" id="KAJ1116028.1"/>
    </source>
</evidence>
<reference evidence="2" key="1">
    <citation type="journal article" date="2022" name="bioRxiv">
        <title>Sequencing and chromosome-scale assembly of the giantPleurodeles waltlgenome.</title>
        <authorList>
            <person name="Brown T."/>
            <person name="Elewa A."/>
            <person name="Iarovenko S."/>
            <person name="Subramanian E."/>
            <person name="Araus A.J."/>
            <person name="Petzold A."/>
            <person name="Susuki M."/>
            <person name="Suzuki K.-i.T."/>
            <person name="Hayashi T."/>
            <person name="Toyoda A."/>
            <person name="Oliveira C."/>
            <person name="Osipova E."/>
            <person name="Leigh N.D."/>
            <person name="Simon A."/>
            <person name="Yun M.H."/>
        </authorList>
    </citation>
    <scope>NUCLEOTIDE SEQUENCE</scope>
    <source>
        <strain evidence="2">20211129_DDA</strain>
        <tissue evidence="2">Liver</tissue>
    </source>
</reference>
<dbReference type="Proteomes" id="UP001066276">
    <property type="component" value="Chromosome 8"/>
</dbReference>
<name>A0AAV7NNT1_PLEWA</name>
<dbReference type="AlphaFoldDB" id="A0AAV7NNT1"/>
<feature type="region of interest" description="Disordered" evidence="1">
    <location>
        <begin position="158"/>
        <end position="181"/>
    </location>
</feature>